<gene>
    <name evidence="8" type="ORF">EDD58_10351</name>
</gene>
<keyword evidence="3 6" id="KW-0812">Transmembrane</keyword>
<feature type="transmembrane region" description="Helical" evidence="6">
    <location>
        <begin position="189"/>
        <end position="209"/>
    </location>
</feature>
<evidence type="ECO:0000256" key="6">
    <source>
        <dbReference type="SAM" id="Phobius"/>
    </source>
</evidence>
<dbReference type="InterPro" id="IPR036259">
    <property type="entry name" value="MFS_trans_sf"/>
</dbReference>
<dbReference type="Gene3D" id="1.20.1250.20">
    <property type="entry name" value="MFS general substrate transporter like domains"/>
    <property type="match status" value="1"/>
</dbReference>
<organism evidence="8 9">
    <name type="scientific">Hazenella coriacea</name>
    <dbReference type="NCBI Taxonomy" id="1179467"/>
    <lineage>
        <taxon>Bacteria</taxon>
        <taxon>Bacillati</taxon>
        <taxon>Bacillota</taxon>
        <taxon>Bacilli</taxon>
        <taxon>Bacillales</taxon>
        <taxon>Thermoactinomycetaceae</taxon>
        <taxon>Hazenella</taxon>
    </lineage>
</organism>
<protein>
    <submittedName>
        <fullName evidence="8">Putative MFS family arabinose efflux permease</fullName>
    </submittedName>
</protein>
<comment type="subcellular location">
    <subcellularLocation>
        <location evidence="1">Cell membrane</location>
        <topology evidence="1">Multi-pass membrane protein</topology>
    </subcellularLocation>
</comment>
<feature type="transmembrane region" description="Helical" evidence="6">
    <location>
        <begin position="324"/>
        <end position="344"/>
    </location>
</feature>
<dbReference type="GO" id="GO:0005886">
    <property type="term" value="C:plasma membrane"/>
    <property type="evidence" value="ECO:0007669"/>
    <property type="project" value="UniProtKB-SubCell"/>
</dbReference>
<evidence type="ECO:0000313" key="9">
    <source>
        <dbReference type="Proteomes" id="UP000294937"/>
    </source>
</evidence>
<evidence type="ECO:0000259" key="7">
    <source>
        <dbReference type="PROSITE" id="PS50850"/>
    </source>
</evidence>
<dbReference type="PANTHER" id="PTHR23501">
    <property type="entry name" value="MAJOR FACILITATOR SUPERFAMILY"/>
    <property type="match status" value="1"/>
</dbReference>
<feature type="transmembrane region" description="Helical" evidence="6">
    <location>
        <begin position="43"/>
        <end position="62"/>
    </location>
</feature>
<feature type="transmembrane region" description="Helical" evidence="6">
    <location>
        <begin position="74"/>
        <end position="97"/>
    </location>
</feature>
<dbReference type="InterPro" id="IPR020846">
    <property type="entry name" value="MFS_dom"/>
</dbReference>
<dbReference type="AlphaFoldDB" id="A0A4R3L4V3"/>
<keyword evidence="5 6" id="KW-0472">Membrane</keyword>
<name>A0A4R3L4V3_9BACL</name>
<sequence length="460" mass="52260">MSGAKIFPMETFVIAIYLSALDILYVTPVLTTVLQQYEISTHWGVWMISIHLAFFSFSLPLMEKYACQQGRYPVFLFSLAIFALGSLTVAFASKWVWIIGGRVIQAIGAGGIVPLVSFYTYRYFSKGTHKYRQFILLVLFAILIVSPLFSSLFTQWTTWRLLFLLYVFVAVLVYFVSRQVRLPALNSGVVYAHGSGILLFSFMILFLMLAVTNTNFLHGWQAFIDPQVMPLWLVSLGLFIPLFMIERQTEYPFFEPHLFANWQFWLLYGQAACIGFSWMGLLFVPGWVRNLLSLPTQSLGGILSFILFVSVCFLPLVKRLSEKINYQMLSSIGLLFASTAYIQLFLEPNLWFIFSSLILLGIGLSFTVAAPVHKLFIQWVHMKQIRNAFMTFGMFIAAGGAIGLVVMAQLYYSFSPFVQPWSWSLGDVLSVVAFRKVLVLAAISGWIGWILSLSLLLKKR</sequence>
<dbReference type="PRINTS" id="PR01036">
    <property type="entry name" value="TCRTETB"/>
</dbReference>
<dbReference type="Proteomes" id="UP000294937">
    <property type="component" value="Unassembled WGS sequence"/>
</dbReference>
<dbReference type="Gene3D" id="1.20.1720.10">
    <property type="entry name" value="Multidrug resistance protein D"/>
    <property type="match status" value="1"/>
</dbReference>
<dbReference type="PROSITE" id="PS50850">
    <property type="entry name" value="MFS"/>
    <property type="match status" value="1"/>
</dbReference>
<feature type="transmembrane region" description="Helical" evidence="6">
    <location>
        <begin position="432"/>
        <end position="457"/>
    </location>
</feature>
<comment type="caution">
    <text evidence="8">The sequence shown here is derived from an EMBL/GenBank/DDBJ whole genome shotgun (WGS) entry which is preliminary data.</text>
</comment>
<dbReference type="PANTHER" id="PTHR23501:SF190">
    <property type="entry name" value="MAJOR FACILITATOR SUPERFAMILY MFS_1"/>
    <property type="match status" value="1"/>
</dbReference>
<evidence type="ECO:0000256" key="3">
    <source>
        <dbReference type="ARBA" id="ARBA00022692"/>
    </source>
</evidence>
<feature type="transmembrane region" description="Helical" evidence="6">
    <location>
        <begin position="159"/>
        <end position="177"/>
    </location>
</feature>
<dbReference type="EMBL" id="SMAG01000003">
    <property type="protein sequence ID" value="TCS94639.1"/>
    <property type="molecule type" value="Genomic_DNA"/>
</dbReference>
<feature type="transmembrane region" description="Helical" evidence="6">
    <location>
        <begin position="299"/>
        <end position="317"/>
    </location>
</feature>
<reference evidence="8 9" key="1">
    <citation type="submission" date="2019-03" db="EMBL/GenBank/DDBJ databases">
        <title>Genomic Encyclopedia of Type Strains, Phase IV (KMG-IV): sequencing the most valuable type-strain genomes for metagenomic binning, comparative biology and taxonomic classification.</title>
        <authorList>
            <person name="Goeker M."/>
        </authorList>
    </citation>
    <scope>NUCLEOTIDE SEQUENCE [LARGE SCALE GENOMIC DNA]</scope>
    <source>
        <strain evidence="8 9">DSM 45707</strain>
    </source>
</reference>
<keyword evidence="4 6" id="KW-1133">Transmembrane helix</keyword>
<evidence type="ECO:0000256" key="1">
    <source>
        <dbReference type="ARBA" id="ARBA00004651"/>
    </source>
</evidence>
<feature type="transmembrane region" description="Helical" evidence="6">
    <location>
        <begin position="388"/>
        <end position="412"/>
    </location>
</feature>
<feature type="domain" description="Major facilitator superfamily (MFS) profile" evidence="7">
    <location>
        <begin position="8"/>
        <end position="460"/>
    </location>
</feature>
<feature type="transmembrane region" description="Helical" evidence="6">
    <location>
        <begin position="12"/>
        <end position="31"/>
    </location>
</feature>
<feature type="transmembrane region" description="Helical" evidence="6">
    <location>
        <begin position="350"/>
        <end position="376"/>
    </location>
</feature>
<dbReference type="InterPro" id="IPR011701">
    <property type="entry name" value="MFS"/>
</dbReference>
<evidence type="ECO:0000256" key="2">
    <source>
        <dbReference type="ARBA" id="ARBA00022448"/>
    </source>
</evidence>
<evidence type="ECO:0000313" key="8">
    <source>
        <dbReference type="EMBL" id="TCS94639.1"/>
    </source>
</evidence>
<feature type="transmembrane region" description="Helical" evidence="6">
    <location>
        <begin position="265"/>
        <end position="287"/>
    </location>
</feature>
<keyword evidence="9" id="KW-1185">Reference proteome</keyword>
<dbReference type="Pfam" id="PF07690">
    <property type="entry name" value="MFS_1"/>
    <property type="match status" value="1"/>
</dbReference>
<dbReference type="SUPFAM" id="SSF103473">
    <property type="entry name" value="MFS general substrate transporter"/>
    <property type="match status" value="1"/>
</dbReference>
<feature type="transmembrane region" description="Helical" evidence="6">
    <location>
        <begin position="134"/>
        <end position="153"/>
    </location>
</feature>
<accession>A0A4R3L4V3</accession>
<evidence type="ECO:0000256" key="5">
    <source>
        <dbReference type="ARBA" id="ARBA00023136"/>
    </source>
</evidence>
<keyword evidence="2" id="KW-0813">Transport</keyword>
<evidence type="ECO:0000256" key="4">
    <source>
        <dbReference type="ARBA" id="ARBA00022989"/>
    </source>
</evidence>
<proteinExistence type="predicted"/>
<feature type="transmembrane region" description="Helical" evidence="6">
    <location>
        <begin position="103"/>
        <end position="122"/>
    </location>
</feature>
<feature type="transmembrane region" description="Helical" evidence="6">
    <location>
        <begin position="229"/>
        <end position="245"/>
    </location>
</feature>
<dbReference type="GO" id="GO:0022857">
    <property type="term" value="F:transmembrane transporter activity"/>
    <property type="evidence" value="ECO:0007669"/>
    <property type="project" value="InterPro"/>
</dbReference>